<gene>
    <name evidence="6" type="ORF">TIFTF001_019416</name>
</gene>
<dbReference type="Gene3D" id="3.10.450.50">
    <property type="match status" value="1"/>
</dbReference>
<dbReference type="PANTHER" id="PTHR10693:SF20">
    <property type="entry name" value="AT27578P"/>
    <property type="match status" value="1"/>
</dbReference>
<dbReference type="InterPro" id="IPR012677">
    <property type="entry name" value="Nucleotide-bd_a/b_plait_sf"/>
</dbReference>
<keyword evidence="1 2" id="KW-0694">RNA-binding</keyword>
<feature type="region of interest" description="Disordered" evidence="3">
    <location>
        <begin position="246"/>
        <end position="285"/>
    </location>
</feature>
<keyword evidence="7" id="KW-1185">Reference proteome</keyword>
<evidence type="ECO:0000259" key="5">
    <source>
        <dbReference type="PROSITE" id="PS50177"/>
    </source>
</evidence>
<dbReference type="CDD" id="cd00780">
    <property type="entry name" value="NTF2"/>
    <property type="match status" value="1"/>
</dbReference>
<dbReference type="SUPFAM" id="SSF54427">
    <property type="entry name" value="NTF2-like"/>
    <property type="match status" value="1"/>
</dbReference>
<dbReference type="EMBL" id="BTGU01000033">
    <property type="protein sequence ID" value="GMN50273.1"/>
    <property type="molecule type" value="Genomic_DNA"/>
</dbReference>
<feature type="region of interest" description="Disordered" evidence="3">
    <location>
        <begin position="413"/>
        <end position="446"/>
    </location>
</feature>
<dbReference type="FunFam" id="3.10.450.50:FF:000003">
    <property type="entry name" value="Nuclear transport factor 2 family protein"/>
    <property type="match status" value="1"/>
</dbReference>
<evidence type="ECO:0000256" key="3">
    <source>
        <dbReference type="SAM" id="MobiDB-lite"/>
    </source>
</evidence>
<dbReference type="Gene3D" id="3.30.70.330">
    <property type="match status" value="1"/>
</dbReference>
<dbReference type="Proteomes" id="UP001187192">
    <property type="component" value="Unassembled WGS sequence"/>
</dbReference>
<dbReference type="InterPro" id="IPR039539">
    <property type="entry name" value="Ras_GTPase_bind_prot"/>
</dbReference>
<feature type="domain" description="NTF2" evidence="5">
    <location>
        <begin position="20"/>
        <end position="136"/>
    </location>
</feature>
<dbReference type="InterPro" id="IPR002075">
    <property type="entry name" value="NTF2_dom"/>
</dbReference>
<feature type="domain" description="RRM" evidence="4">
    <location>
        <begin position="298"/>
        <end position="377"/>
    </location>
</feature>
<dbReference type="PROSITE" id="PS50102">
    <property type="entry name" value="RRM"/>
    <property type="match status" value="1"/>
</dbReference>
<comment type="caution">
    <text evidence="6">The sequence shown here is derived from an EMBL/GenBank/DDBJ whole genome shotgun (WGS) entry which is preliminary data.</text>
</comment>
<dbReference type="SMART" id="SM00360">
    <property type="entry name" value="RRM"/>
    <property type="match status" value="1"/>
</dbReference>
<dbReference type="GO" id="GO:0003729">
    <property type="term" value="F:mRNA binding"/>
    <property type="evidence" value="ECO:0007669"/>
    <property type="project" value="TreeGrafter"/>
</dbReference>
<name>A0AA88D8W9_FICCA</name>
<dbReference type="CDD" id="cd00590">
    <property type="entry name" value="RRM_SF"/>
    <property type="match status" value="1"/>
</dbReference>
<dbReference type="Pfam" id="PF02136">
    <property type="entry name" value="NTF2"/>
    <property type="match status" value="1"/>
</dbReference>
<protein>
    <recommendedName>
        <fullName evidence="8">G3BP-like protein</fullName>
    </recommendedName>
</protein>
<evidence type="ECO:0000313" key="7">
    <source>
        <dbReference type="Proteomes" id="UP001187192"/>
    </source>
</evidence>
<dbReference type="SUPFAM" id="SSF54928">
    <property type="entry name" value="RNA-binding domain, RBD"/>
    <property type="match status" value="1"/>
</dbReference>
<dbReference type="InterPro" id="IPR032710">
    <property type="entry name" value="NTF2-like_dom_sf"/>
</dbReference>
<feature type="compositionally biased region" description="Gly residues" evidence="3">
    <location>
        <begin position="419"/>
        <end position="430"/>
    </location>
</feature>
<dbReference type="InterPro" id="IPR035979">
    <property type="entry name" value="RBD_domain_sf"/>
</dbReference>
<sequence length="463" mass="49974">MASEVQQGPAGSLPPSADVVGNAFVRQYYLILHKSPELVHRFYQESSKLGRPEENGIMSITTTMQAIDEKILSHDYGKLCANITTVDAQDSYNGGVFVLVTGYLIENDNSRRKFTQSFFLAPQDPGYFVLNDVFRYVDDAGHQNGNQALVNGVEGPLTPEHVSSTVPENHISELEIALSDDVEAEEVYSHENGEVLVEEEEEPVSEVVDEVPDDAQIAESNSKVEEVPKKSYASIVKVMKDSAVPFSAPPPAPSRTAQKHQEQVPAAPTSIPVSEAPASDSTNVNGNVNNTEVEADGHSIYVKGLPLNASITLLENEFKKFGPIKNNGIQVRSQKHQGFCFGFVEFEVASAVQSAIEASPITINGRQAVVEEKSRGRFPSARGNGYRNEEVRGRGYGGGRWYGRGEFRGRGEFGSRIGSRGGLSSRGGDGYQRAENGGRVNRAGGLAGNATAKNTAVRVPATA</sequence>
<evidence type="ECO:0000256" key="1">
    <source>
        <dbReference type="ARBA" id="ARBA00022884"/>
    </source>
</evidence>
<dbReference type="AlphaFoldDB" id="A0AA88D8W9"/>
<evidence type="ECO:0008006" key="8">
    <source>
        <dbReference type="Google" id="ProtNLM"/>
    </source>
</evidence>
<dbReference type="PROSITE" id="PS50177">
    <property type="entry name" value="NTF2_DOMAIN"/>
    <property type="match status" value="1"/>
</dbReference>
<reference evidence="6" key="1">
    <citation type="submission" date="2023-07" db="EMBL/GenBank/DDBJ databases">
        <title>draft genome sequence of fig (Ficus carica).</title>
        <authorList>
            <person name="Takahashi T."/>
            <person name="Nishimura K."/>
        </authorList>
    </citation>
    <scope>NUCLEOTIDE SEQUENCE</scope>
</reference>
<dbReference type="GO" id="GO:1990904">
    <property type="term" value="C:ribonucleoprotein complex"/>
    <property type="evidence" value="ECO:0007669"/>
    <property type="project" value="TreeGrafter"/>
</dbReference>
<evidence type="ECO:0000256" key="2">
    <source>
        <dbReference type="PROSITE-ProRule" id="PRU00176"/>
    </source>
</evidence>
<evidence type="ECO:0000313" key="6">
    <source>
        <dbReference type="EMBL" id="GMN50273.1"/>
    </source>
</evidence>
<dbReference type="Pfam" id="PF00076">
    <property type="entry name" value="RRM_1"/>
    <property type="match status" value="1"/>
</dbReference>
<proteinExistence type="predicted"/>
<accession>A0AA88D8W9</accession>
<dbReference type="InterPro" id="IPR000504">
    <property type="entry name" value="RRM_dom"/>
</dbReference>
<dbReference type="GO" id="GO:0005829">
    <property type="term" value="C:cytosol"/>
    <property type="evidence" value="ECO:0007669"/>
    <property type="project" value="TreeGrafter"/>
</dbReference>
<dbReference type="PANTHER" id="PTHR10693">
    <property type="entry name" value="RAS GTPASE-ACTIVATING PROTEIN-BINDING PROTEIN"/>
    <property type="match status" value="1"/>
</dbReference>
<dbReference type="InterPro" id="IPR018222">
    <property type="entry name" value="Nuclear_transport_factor_2_euk"/>
</dbReference>
<organism evidence="6 7">
    <name type="scientific">Ficus carica</name>
    <name type="common">Common fig</name>
    <dbReference type="NCBI Taxonomy" id="3494"/>
    <lineage>
        <taxon>Eukaryota</taxon>
        <taxon>Viridiplantae</taxon>
        <taxon>Streptophyta</taxon>
        <taxon>Embryophyta</taxon>
        <taxon>Tracheophyta</taxon>
        <taxon>Spermatophyta</taxon>
        <taxon>Magnoliopsida</taxon>
        <taxon>eudicotyledons</taxon>
        <taxon>Gunneridae</taxon>
        <taxon>Pentapetalae</taxon>
        <taxon>rosids</taxon>
        <taxon>fabids</taxon>
        <taxon>Rosales</taxon>
        <taxon>Moraceae</taxon>
        <taxon>Ficeae</taxon>
        <taxon>Ficus</taxon>
    </lineage>
</organism>
<evidence type="ECO:0000259" key="4">
    <source>
        <dbReference type="PROSITE" id="PS50102"/>
    </source>
</evidence>